<organism evidence="2 3">
    <name type="scientific">Phaseolus vulgaris</name>
    <name type="common">Kidney bean</name>
    <name type="synonym">French bean</name>
    <dbReference type="NCBI Taxonomy" id="3885"/>
    <lineage>
        <taxon>Eukaryota</taxon>
        <taxon>Viridiplantae</taxon>
        <taxon>Streptophyta</taxon>
        <taxon>Embryophyta</taxon>
        <taxon>Tracheophyta</taxon>
        <taxon>Spermatophyta</taxon>
        <taxon>Magnoliopsida</taxon>
        <taxon>eudicotyledons</taxon>
        <taxon>Gunneridae</taxon>
        <taxon>Pentapetalae</taxon>
        <taxon>rosids</taxon>
        <taxon>fabids</taxon>
        <taxon>Fabales</taxon>
        <taxon>Fabaceae</taxon>
        <taxon>Papilionoideae</taxon>
        <taxon>50 kb inversion clade</taxon>
        <taxon>NPAAA clade</taxon>
        <taxon>indigoferoid/millettioid clade</taxon>
        <taxon>Phaseoleae</taxon>
        <taxon>Phaseolus</taxon>
    </lineage>
</organism>
<proteinExistence type="predicted"/>
<dbReference type="OrthoDB" id="1681423at2759"/>
<feature type="compositionally biased region" description="Polar residues" evidence="1">
    <location>
        <begin position="826"/>
        <end position="847"/>
    </location>
</feature>
<keyword evidence="3" id="KW-1185">Reference proteome</keyword>
<accession>V7BIW8</accession>
<feature type="compositionally biased region" description="Basic and acidic residues" evidence="1">
    <location>
        <begin position="96"/>
        <end position="109"/>
    </location>
</feature>
<sequence length="978" mass="108866">MGNEMGNNNTSAIKEEDNFSEAQKKGFQEDTNETSIANVVKKASIDITNEPGKGTWQDEGYAEDVKREAQTITTDEANDEDSQEKTTGFASNHTKRVLENDSMKGDTHASDVNMENQTPPTAEAEVVQEKAAAALVSEDTTTELEKVILQEDSHEDYMKENMQMIPSDEGKDVQEEEAKAFQEEVTGLDSNNTKSWLKNDVLGEDTCKNDMNMENITHPTSEVEDVQEKDTGITSNYSRSSLENDLLEGDDPEDDTNVNHEKHKTVEEKFDQLHIETRLDFDDETSEFDDKTQEDKQDAIVVNPTANGIDVQEKNIISASDAALKLTNSLEGSGDEITELRQPENSPNDGSVEAGGGKSEILSSFSLESSEEYEKQETCLREHLIETCNHHLSNEPSIPQGDEITEVRHPDNRSVVTEGGNLESLSSSSSLEDTEEYVKLEETCVREHMLVTDNHVLNNDPSIQQGDEEAEVRQHDSSKVGSVEAEGRNSESLSSSSLEGTEEYEKQEESCLREEILLTCNHHLDNEPPILQAYEEEMTVLTMSAVNMTNNIEIQESSVHYEHHEPDKFLSEQSFLGTDSLLEDNLLDTNSHSELIKDDGLAKEMESHEKLCTDKSGGKDGNELGRSLIDLSGTTSDSLSIDATTNGNSFTKVICTTEDSLISPLEFDNEENCKAPYGKSILSRSGSMENSHYYKPDQSMKDSLKENNMVYTCDVSIESNGECNGERNMSLDSNVSRLVTNDQVEEPKVTDNGVQFDAYINNPDSSELEDDEAFEKEGKEDPQHAEAASYAGAELSTSTVTMSIIGPCSNKFILENGGYETRESITRLSTESNPENPNTSCQMQKSPSFNLNLRKEARPEESDKTPLLHQNKSANESFSKHINSMPHGEYEQCMLHSKEMPVEEKIVTMERSYSKKSKAPFIGLLKEEEEAHLLGMAQIQENHVGTKNTVSSTSHKRQEKRKPRSSFFSSCMCCATVP</sequence>
<feature type="compositionally biased region" description="Low complexity" evidence="1">
    <location>
        <begin position="490"/>
        <end position="499"/>
    </location>
</feature>
<feature type="region of interest" description="Disordered" evidence="1">
    <location>
        <begin position="1"/>
        <end position="122"/>
    </location>
</feature>
<dbReference type="Proteomes" id="UP000000226">
    <property type="component" value="Chromosome 7"/>
</dbReference>
<dbReference type="EMBL" id="CM002294">
    <property type="protein sequence ID" value="ESW17914.1"/>
    <property type="molecule type" value="Genomic_DNA"/>
</dbReference>
<feature type="compositionally biased region" description="Polar residues" evidence="1">
    <location>
        <begin position="940"/>
        <end position="953"/>
    </location>
</feature>
<dbReference type="OMA" id="MENITHP"/>
<feature type="compositionally biased region" description="Polar residues" evidence="1">
    <location>
        <begin position="455"/>
        <end position="465"/>
    </location>
</feature>
<reference evidence="3" key="1">
    <citation type="journal article" date="2014" name="Nat. Genet.">
        <title>A reference genome for common bean and genome-wide analysis of dual domestications.</title>
        <authorList>
            <person name="Schmutz J."/>
            <person name="McClean P.E."/>
            <person name="Mamidi S."/>
            <person name="Wu G.A."/>
            <person name="Cannon S.B."/>
            <person name="Grimwood J."/>
            <person name="Jenkins J."/>
            <person name="Shu S."/>
            <person name="Song Q."/>
            <person name="Chavarro C."/>
            <person name="Torres-Torres M."/>
            <person name="Geffroy V."/>
            <person name="Moghaddam S.M."/>
            <person name="Gao D."/>
            <person name="Abernathy B."/>
            <person name="Barry K."/>
            <person name="Blair M."/>
            <person name="Brick M.A."/>
            <person name="Chovatia M."/>
            <person name="Gepts P."/>
            <person name="Goodstein D.M."/>
            <person name="Gonzales M."/>
            <person name="Hellsten U."/>
            <person name="Hyten D.L."/>
            <person name="Jia G."/>
            <person name="Kelly J.D."/>
            <person name="Kudrna D."/>
            <person name="Lee R."/>
            <person name="Richard M.M."/>
            <person name="Miklas P.N."/>
            <person name="Osorno J.M."/>
            <person name="Rodrigues J."/>
            <person name="Thareau V."/>
            <person name="Urrea C.A."/>
            <person name="Wang M."/>
            <person name="Yu Y."/>
            <person name="Zhang M."/>
            <person name="Wing R.A."/>
            <person name="Cregan P.B."/>
            <person name="Rokhsar D.S."/>
            <person name="Jackson S.A."/>
        </authorList>
    </citation>
    <scope>NUCLEOTIDE SEQUENCE [LARGE SCALE GENOMIC DNA]</scope>
    <source>
        <strain evidence="3">cv. G19833</strain>
    </source>
</reference>
<feature type="region of interest" description="Disordered" evidence="1">
    <location>
        <begin position="455"/>
        <end position="507"/>
    </location>
</feature>
<protein>
    <submittedName>
        <fullName evidence="2">Uncharacterized protein</fullName>
    </submittedName>
</protein>
<dbReference type="Gramene" id="ESW17914">
    <property type="protein sequence ID" value="ESW17914"/>
    <property type="gene ID" value="PHAVU_007G278800g"/>
</dbReference>
<feature type="compositionally biased region" description="Low complexity" evidence="1">
    <location>
        <begin position="422"/>
        <end position="431"/>
    </location>
</feature>
<feature type="compositionally biased region" description="Basic residues" evidence="1">
    <location>
        <begin position="954"/>
        <end position="964"/>
    </location>
</feature>
<gene>
    <name evidence="2" type="ORF">PHAVU_007G278800g</name>
</gene>
<name>V7BIW8_PHAVU</name>
<feature type="region of interest" description="Disordered" evidence="1">
    <location>
        <begin position="940"/>
        <end position="966"/>
    </location>
</feature>
<feature type="region of interest" description="Disordered" evidence="1">
    <location>
        <begin position="334"/>
        <end position="359"/>
    </location>
</feature>
<feature type="compositionally biased region" description="Polar residues" evidence="1">
    <location>
        <begin position="232"/>
        <end position="243"/>
    </location>
</feature>
<feature type="compositionally biased region" description="Polar residues" evidence="1">
    <location>
        <begin position="1"/>
        <end position="12"/>
    </location>
</feature>
<dbReference type="AlphaFoldDB" id="V7BIW8"/>
<feature type="compositionally biased region" description="Acidic residues" evidence="1">
    <location>
        <begin position="245"/>
        <end position="256"/>
    </location>
</feature>
<evidence type="ECO:0000313" key="2">
    <source>
        <dbReference type="EMBL" id="ESW17914.1"/>
    </source>
</evidence>
<dbReference type="eggNOG" id="ENOG502QQCX">
    <property type="taxonomic scope" value="Eukaryota"/>
</dbReference>
<feature type="region of interest" description="Disordered" evidence="1">
    <location>
        <begin position="755"/>
        <end position="781"/>
    </location>
</feature>
<evidence type="ECO:0000313" key="3">
    <source>
        <dbReference type="Proteomes" id="UP000000226"/>
    </source>
</evidence>
<feature type="compositionally biased region" description="Basic and acidic residues" evidence="1">
    <location>
        <begin position="13"/>
        <end position="28"/>
    </location>
</feature>
<feature type="region of interest" description="Disordered" evidence="1">
    <location>
        <begin position="205"/>
        <end position="260"/>
    </location>
</feature>
<feature type="region of interest" description="Disordered" evidence="1">
    <location>
        <begin position="825"/>
        <end position="847"/>
    </location>
</feature>
<evidence type="ECO:0000256" key="1">
    <source>
        <dbReference type="SAM" id="MobiDB-lite"/>
    </source>
</evidence>
<feature type="region of interest" description="Disordered" evidence="1">
    <location>
        <begin position="413"/>
        <end position="434"/>
    </location>
</feature>